<dbReference type="Gene3D" id="3.30.70.270">
    <property type="match status" value="1"/>
</dbReference>
<dbReference type="PANTHER" id="PTHR45138">
    <property type="entry name" value="REGULATORY COMPONENTS OF SENSORY TRANSDUCTION SYSTEM"/>
    <property type="match status" value="1"/>
</dbReference>
<dbReference type="GO" id="GO:0052621">
    <property type="term" value="F:diguanylate cyclase activity"/>
    <property type="evidence" value="ECO:0007669"/>
    <property type="project" value="UniProtKB-EC"/>
</dbReference>
<dbReference type="FunFam" id="3.30.70.270:FF:000001">
    <property type="entry name" value="Diguanylate cyclase domain protein"/>
    <property type="match status" value="1"/>
</dbReference>
<reference evidence="4 5" key="1">
    <citation type="submission" date="2020-04" db="EMBL/GenBank/DDBJ databases">
        <title>Genome sequence for Sphingorhabdus sp. strain M1.</title>
        <authorList>
            <person name="Park S.-J."/>
        </authorList>
    </citation>
    <scope>NUCLEOTIDE SEQUENCE [LARGE SCALE GENOMIC DNA]</scope>
    <source>
        <strain evidence="4 5">JK6</strain>
    </source>
</reference>
<dbReference type="SMART" id="SM00267">
    <property type="entry name" value="GGDEF"/>
    <property type="match status" value="1"/>
</dbReference>
<dbReference type="PROSITE" id="PS50887">
    <property type="entry name" value="GGDEF"/>
    <property type="match status" value="1"/>
</dbReference>
<dbReference type="InterPro" id="IPR050469">
    <property type="entry name" value="Diguanylate_Cyclase"/>
</dbReference>
<dbReference type="CDD" id="cd01949">
    <property type="entry name" value="GGDEF"/>
    <property type="match status" value="1"/>
</dbReference>
<dbReference type="InterPro" id="IPR000160">
    <property type="entry name" value="GGDEF_dom"/>
</dbReference>
<feature type="domain" description="GGDEF" evidence="3">
    <location>
        <begin position="224"/>
        <end position="359"/>
    </location>
</feature>
<dbReference type="EMBL" id="CP051217">
    <property type="protein sequence ID" value="QJB67994.1"/>
    <property type="molecule type" value="Genomic_DNA"/>
</dbReference>
<dbReference type="Pfam" id="PF00990">
    <property type="entry name" value="GGDEF"/>
    <property type="match status" value="1"/>
</dbReference>
<evidence type="ECO:0000256" key="2">
    <source>
        <dbReference type="SAM" id="Coils"/>
    </source>
</evidence>
<evidence type="ECO:0000313" key="5">
    <source>
        <dbReference type="Proteomes" id="UP000501600"/>
    </source>
</evidence>
<dbReference type="NCBIfam" id="TIGR00254">
    <property type="entry name" value="GGDEF"/>
    <property type="match status" value="1"/>
</dbReference>
<evidence type="ECO:0000256" key="1">
    <source>
        <dbReference type="ARBA" id="ARBA00012528"/>
    </source>
</evidence>
<dbReference type="GO" id="GO:1902201">
    <property type="term" value="P:negative regulation of bacterial-type flagellum-dependent cell motility"/>
    <property type="evidence" value="ECO:0007669"/>
    <property type="project" value="TreeGrafter"/>
</dbReference>
<dbReference type="GO" id="GO:0005886">
    <property type="term" value="C:plasma membrane"/>
    <property type="evidence" value="ECO:0007669"/>
    <property type="project" value="TreeGrafter"/>
</dbReference>
<keyword evidence="2" id="KW-0175">Coiled coil</keyword>
<gene>
    <name evidence="4" type="ORF">HF685_00630</name>
</gene>
<evidence type="ECO:0000313" key="4">
    <source>
        <dbReference type="EMBL" id="QJB67994.1"/>
    </source>
</evidence>
<proteinExistence type="predicted"/>
<protein>
    <recommendedName>
        <fullName evidence="1">diguanylate cyclase</fullName>
        <ecNumber evidence="1">2.7.7.65</ecNumber>
    </recommendedName>
</protein>
<dbReference type="InterPro" id="IPR043128">
    <property type="entry name" value="Rev_trsase/Diguanyl_cyclase"/>
</dbReference>
<dbReference type="EC" id="2.7.7.65" evidence="1"/>
<sequence>MKIDIKNILESYLREKRGEVACPVCTDQEGEYSPLAEIRNFLALHNLSLNAKNLEITWEYLCGDNNELKAELDKAISASAINNESVIDLHEKHFNVDIGAQIERIFLEAVEQIRNTTQLLSTGTKNAVRHENQLIEQAKNIRGGKDSLENAIQKMLNLSRLMVESTRENQIQITHTNEKLAELQKDLEVARSEADHDKLTRLPNRRKFDRDFDIVFQRMQDEQRPIVLAFVDVDHFKRINDTFGHDCGDRVLRMIADQLFLLSNNRCNISRYGGEEFAVLFEDAEMDCAFERIEACRLELSKKSLVDIGSGEPIGRVTFSAGIAQCLPSDTKQTLLRKADGALYNAKSEGRNMVSKYSNGFENRRASDR</sequence>
<dbReference type="RefSeq" id="WP_168817683.1">
    <property type="nucleotide sequence ID" value="NZ_CP051217.1"/>
</dbReference>
<dbReference type="PANTHER" id="PTHR45138:SF24">
    <property type="entry name" value="DIGUANYLATE CYCLASE DGCC-RELATED"/>
    <property type="match status" value="1"/>
</dbReference>
<dbReference type="InterPro" id="IPR029787">
    <property type="entry name" value="Nucleotide_cyclase"/>
</dbReference>
<dbReference type="KEGG" id="phao:HF685_00630"/>
<dbReference type="GO" id="GO:0043709">
    <property type="term" value="P:cell adhesion involved in single-species biofilm formation"/>
    <property type="evidence" value="ECO:0007669"/>
    <property type="project" value="TreeGrafter"/>
</dbReference>
<name>A0A6H2DI34_9SPHN</name>
<keyword evidence="5" id="KW-1185">Reference proteome</keyword>
<evidence type="ECO:0000259" key="3">
    <source>
        <dbReference type="PROSITE" id="PS50887"/>
    </source>
</evidence>
<organism evidence="4 5">
    <name type="scientific">Parasphingorhabdus halotolerans</name>
    <dbReference type="NCBI Taxonomy" id="2725558"/>
    <lineage>
        <taxon>Bacteria</taxon>
        <taxon>Pseudomonadati</taxon>
        <taxon>Pseudomonadota</taxon>
        <taxon>Alphaproteobacteria</taxon>
        <taxon>Sphingomonadales</taxon>
        <taxon>Sphingomonadaceae</taxon>
        <taxon>Parasphingorhabdus</taxon>
    </lineage>
</organism>
<feature type="coiled-coil region" evidence="2">
    <location>
        <begin position="148"/>
        <end position="200"/>
    </location>
</feature>
<dbReference type="AlphaFoldDB" id="A0A6H2DI34"/>
<accession>A0A6H2DI34</accession>
<dbReference type="SUPFAM" id="SSF55073">
    <property type="entry name" value="Nucleotide cyclase"/>
    <property type="match status" value="1"/>
</dbReference>
<dbReference type="Proteomes" id="UP000501600">
    <property type="component" value="Chromosome"/>
</dbReference>